<dbReference type="Proteomes" id="UP000252698">
    <property type="component" value="Chromosome"/>
</dbReference>
<protein>
    <submittedName>
        <fullName evidence="2">Uncharacterized protein</fullName>
    </submittedName>
</protein>
<feature type="region of interest" description="Disordered" evidence="1">
    <location>
        <begin position="1"/>
        <end position="36"/>
    </location>
</feature>
<dbReference type="GeneID" id="95518268"/>
<evidence type="ECO:0000256" key="1">
    <source>
        <dbReference type="SAM" id="MobiDB-lite"/>
    </source>
</evidence>
<reference evidence="2 3" key="1">
    <citation type="journal article" date="2018" name="Front. Microbiol.">
        <title>Genome Sequencing of Streptomyces atratus SCSIOZH16 and Activation Production of Nocardamine via Metabolic Engineering.</title>
        <authorList>
            <person name="Li Y."/>
            <person name="Zhang C."/>
            <person name="Liu C."/>
            <person name="Ju J."/>
            <person name="Ma J."/>
        </authorList>
    </citation>
    <scope>NUCLEOTIDE SEQUENCE [LARGE SCALE GENOMIC DNA]</scope>
    <source>
        <strain evidence="2 3">SCSIO_ZH16</strain>
    </source>
</reference>
<evidence type="ECO:0000313" key="2">
    <source>
        <dbReference type="EMBL" id="AXE76712.1"/>
    </source>
</evidence>
<accession>A0A2Z5J8Q5</accession>
<dbReference type="Gene3D" id="1.10.4160.10">
    <property type="entry name" value="Hydantoin permease"/>
    <property type="match status" value="1"/>
</dbReference>
<organism evidence="2 3">
    <name type="scientific">Streptomyces atratus</name>
    <dbReference type="NCBI Taxonomy" id="1893"/>
    <lineage>
        <taxon>Bacteria</taxon>
        <taxon>Bacillati</taxon>
        <taxon>Actinomycetota</taxon>
        <taxon>Actinomycetes</taxon>
        <taxon>Kitasatosporales</taxon>
        <taxon>Streptomycetaceae</taxon>
        <taxon>Streptomyces</taxon>
    </lineage>
</organism>
<dbReference type="RefSeq" id="WP_114243374.1">
    <property type="nucleotide sequence ID" value="NZ_CP027306.1"/>
</dbReference>
<dbReference type="KEGG" id="sata:C5746_07125"/>
<dbReference type="EMBL" id="CP027306">
    <property type="protein sequence ID" value="AXE76712.1"/>
    <property type="molecule type" value="Genomic_DNA"/>
</dbReference>
<proteinExistence type="predicted"/>
<name>A0A2Z5J8Q5_STRAR</name>
<evidence type="ECO:0000313" key="3">
    <source>
        <dbReference type="Proteomes" id="UP000252698"/>
    </source>
</evidence>
<sequence>MASAIPGPHTDASGMGPVSDQAGRVEAHGIGHIPERERRGRARGLFAVRAAANVDCLSLAVGGALILMGLSLWQAAVTVVGNLFWAPVGLPAVSGPLPAPPVK</sequence>
<gene>
    <name evidence="2" type="ORF">C5746_07125</name>
</gene>
<dbReference type="AlphaFoldDB" id="A0A2Z5J8Q5"/>
<feature type="compositionally biased region" description="Basic and acidic residues" evidence="1">
    <location>
        <begin position="23"/>
        <end position="36"/>
    </location>
</feature>